<comment type="caution">
    <text evidence="6">The sequence shown here is derived from an EMBL/GenBank/DDBJ whole genome shotgun (WGS) entry which is preliminary data.</text>
</comment>
<reference evidence="6 7" key="1">
    <citation type="journal article" date="2023" name="Elife">
        <title>Identification of key yeast species and microbe-microbe interactions impacting larval growth of Drosophila in the wild.</title>
        <authorList>
            <person name="Mure A."/>
            <person name="Sugiura Y."/>
            <person name="Maeda R."/>
            <person name="Honda K."/>
            <person name="Sakurai N."/>
            <person name="Takahashi Y."/>
            <person name="Watada M."/>
            <person name="Katoh T."/>
            <person name="Gotoh A."/>
            <person name="Gotoh Y."/>
            <person name="Taniguchi I."/>
            <person name="Nakamura K."/>
            <person name="Hayashi T."/>
            <person name="Katayama T."/>
            <person name="Uemura T."/>
            <person name="Hattori Y."/>
        </authorList>
    </citation>
    <scope>NUCLEOTIDE SEQUENCE [LARGE SCALE GENOMIC DNA]</scope>
    <source>
        <strain evidence="6 7">PK-24</strain>
    </source>
</reference>
<evidence type="ECO:0000256" key="1">
    <source>
        <dbReference type="ARBA" id="ARBA00004167"/>
    </source>
</evidence>
<evidence type="ECO:0000259" key="5">
    <source>
        <dbReference type="Pfam" id="PF04991"/>
    </source>
</evidence>
<dbReference type="InterPro" id="IPR009644">
    <property type="entry name" value="FKTN/MNN4/W02B3.4-1"/>
</dbReference>
<dbReference type="InterPro" id="IPR007074">
    <property type="entry name" value="LicD/FKTN/FKRP_NTP_transf"/>
</dbReference>
<keyword evidence="4" id="KW-0472">Membrane</keyword>
<dbReference type="PANTHER" id="PTHR15407">
    <property type="entry name" value="FUKUTIN-RELATED"/>
    <property type="match status" value="1"/>
</dbReference>
<gene>
    <name evidence="6" type="ORF">DAPK24_051380</name>
</gene>
<proteinExistence type="predicted"/>
<dbReference type="GO" id="GO:0009100">
    <property type="term" value="P:glycoprotein metabolic process"/>
    <property type="evidence" value="ECO:0007669"/>
    <property type="project" value="UniProtKB-ARBA"/>
</dbReference>
<keyword evidence="2" id="KW-0812">Transmembrane</keyword>
<accession>A0AAV5RB65</accession>
<evidence type="ECO:0000313" key="7">
    <source>
        <dbReference type="Proteomes" id="UP001378960"/>
    </source>
</evidence>
<dbReference type="PANTHER" id="PTHR15407:SF28">
    <property type="entry name" value="RIBITOL-5-PHOSPHATE TRANSFERASE FKTN"/>
    <property type="match status" value="1"/>
</dbReference>
<dbReference type="AlphaFoldDB" id="A0AAV5RB65"/>
<evidence type="ECO:0000256" key="2">
    <source>
        <dbReference type="ARBA" id="ARBA00022692"/>
    </source>
</evidence>
<feature type="domain" description="LicD/FKTN/FKRP nucleotidyltransferase" evidence="5">
    <location>
        <begin position="467"/>
        <end position="666"/>
    </location>
</feature>
<evidence type="ECO:0000313" key="6">
    <source>
        <dbReference type="EMBL" id="GMM48540.1"/>
    </source>
</evidence>
<evidence type="ECO:0000256" key="3">
    <source>
        <dbReference type="ARBA" id="ARBA00022989"/>
    </source>
</evidence>
<dbReference type="GO" id="GO:0016020">
    <property type="term" value="C:membrane"/>
    <property type="evidence" value="ECO:0007669"/>
    <property type="project" value="UniProtKB-SubCell"/>
</dbReference>
<name>A0AAV5RB65_PICKL</name>
<dbReference type="EMBL" id="BTGB01000009">
    <property type="protein sequence ID" value="GMM48540.1"/>
    <property type="molecule type" value="Genomic_DNA"/>
</dbReference>
<comment type="subcellular location">
    <subcellularLocation>
        <location evidence="1">Membrane</location>
        <topology evidence="1">Single-pass membrane protein</topology>
    </subcellularLocation>
</comment>
<keyword evidence="7" id="KW-1185">Reference proteome</keyword>
<evidence type="ECO:0000256" key="4">
    <source>
        <dbReference type="ARBA" id="ARBA00023136"/>
    </source>
</evidence>
<organism evidence="6 7">
    <name type="scientific">Pichia kluyveri</name>
    <name type="common">Yeast</name>
    <dbReference type="NCBI Taxonomy" id="36015"/>
    <lineage>
        <taxon>Eukaryota</taxon>
        <taxon>Fungi</taxon>
        <taxon>Dikarya</taxon>
        <taxon>Ascomycota</taxon>
        <taxon>Saccharomycotina</taxon>
        <taxon>Pichiomycetes</taxon>
        <taxon>Pichiales</taxon>
        <taxon>Pichiaceae</taxon>
        <taxon>Pichia</taxon>
    </lineage>
</organism>
<keyword evidence="3" id="KW-1133">Transmembrane helix</keyword>
<protein>
    <submittedName>
        <fullName evidence="6">Mnn4 protein</fullName>
    </submittedName>
</protein>
<dbReference type="Proteomes" id="UP001378960">
    <property type="component" value="Unassembled WGS sequence"/>
</dbReference>
<dbReference type="Pfam" id="PF04991">
    <property type="entry name" value="LicD"/>
    <property type="match status" value="1"/>
</dbReference>
<sequence length="866" mass="100583">MSAGPFVRMVIRKYFLLSLLIIGLLYSTISALSRSTYSESLVYKFLNLQNDLSPLITPHEVFDEYTISKKNALTTISNSIYNKLSNPELANSSWRFTKGLINHKLDENIDSRYIEQYLQKRQTEHFYDPRITLAVYLKALNSAYTEGSNKIPFSWEDWTDLSYLNEFLNDDKKISCADFMSNFDIKTKYEIDPTLKSSSYLNQTFCLDNEEYLKTNDGKFRDNKLLPGFNFHQRIDEKSNFIGQIYNAKSYLLSYAPPPTFIYFLNDKGTYYKASPVQSTNMIDNGMLENFKNTDSFSGFDPIKEQKSMNTNYISHNKNDFAVLLKKNKNFLYEVPETKFDLNYSETFPHIFTNNAQDLSTHELLFKESIEYSDSILEENLHKYFKEINIIFPATYSGHKLTESGAHYDSRFFSGLLTEMPKSKYTPRSPHYEKLQTDVSSSDSTVKRRSVILSNMIHTILTTTFHEGLVMIPAHGSLLAWYFNSGTFPWDTDADVQMPIEDLATFCLNFNNSMIVQNPRYGTSKLYVDCTDSLTHRVKGNGNNNIDARIIDVDSGVFIDITGLSLTHDRISKGYLNNIKSWLPNVDVNTYPHAEKVSSTVGRTIRQKPVYKPKTPAEIEKDNIAYEIHKENRLYNCRNDHYYTYEQLSPLRLTLFEGAPTFVSSESKAYKFMLGIEYKKTSMSKPVHDMYVFIKELALWVHADDIYYALLNNGIQINSKMKQSALRRRKNVKGATVFEPYRRNKAIVVSELVNNSLFEITGETSFHSENYRNPMLNIIEEVYHDRVYTAAHQKEMALFDYSWQWKVPSINSQVDISSDWKRLGQWMLEDHPPKKMSYFDYLISTEKEDKEKLEITKTEDDSNEDV</sequence>